<dbReference type="AlphaFoldDB" id="E4XTU1"/>
<protein>
    <submittedName>
        <fullName evidence="1">Uncharacterized protein</fullName>
    </submittedName>
</protein>
<dbReference type="OrthoDB" id="10671358at2759"/>
<gene>
    <name evidence="1" type="ORF">GSOID_T00003900001</name>
</gene>
<dbReference type="InParanoid" id="E4XTU1"/>
<evidence type="ECO:0000313" key="2">
    <source>
        <dbReference type="Proteomes" id="UP000001307"/>
    </source>
</evidence>
<proteinExistence type="predicted"/>
<organism evidence="1">
    <name type="scientific">Oikopleura dioica</name>
    <name type="common">Tunicate</name>
    <dbReference type="NCBI Taxonomy" id="34765"/>
    <lineage>
        <taxon>Eukaryota</taxon>
        <taxon>Metazoa</taxon>
        <taxon>Chordata</taxon>
        <taxon>Tunicata</taxon>
        <taxon>Appendicularia</taxon>
        <taxon>Copelata</taxon>
        <taxon>Oikopleuridae</taxon>
        <taxon>Oikopleura</taxon>
    </lineage>
</organism>
<reference evidence="1" key="1">
    <citation type="journal article" date="2010" name="Science">
        <title>Plasticity of animal genome architecture unmasked by rapid evolution of a pelagic tunicate.</title>
        <authorList>
            <person name="Denoeud F."/>
            <person name="Henriet S."/>
            <person name="Mungpakdee S."/>
            <person name="Aury J.M."/>
            <person name="Da Silva C."/>
            <person name="Brinkmann H."/>
            <person name="Mikhaleva J."/>
            <person name="Olsen L.C."/>
            <person name="Jubin C."/>
            <person name="Canestro C."/>
            <person name="Bouquet J.M."/>
            <person name="Danks G."/>
            <person name="Poulain J."/>
            <person name="Campsteijn C."/>
            <person name="Adamski M."/>
            <person name="Cross I."/>
            <person name="Yadetie F."/>
            <person name="Muffato M."/>
            <person name="Louis A."/>
            <person name="Butcher S."/>
            <person name="Tsagkogeorga G."/>
            <person name="Konrad A."/>
            <person name="Singh S."/>
            <person name="Jensen M.F."/>
            <person name="Cong E.H."/>
            <person name="Eikeseth-Otteraa H."/>
            <person name="Noel B."/>
            <person name="Anthouard V."/>
            <person name="Porcel B.M."/>
            <person name="Kachouri-Lafond R."/>
            <person name="Nishino A."/>
            <person name="Ugolini M."/>
            <person name="Chourrout P."/>
            <person name="Nishida H."/>
            <person name="Aasland R."/>
            <person name="Huzurbazar S."/>
            <person name="Westhof E."/>
            <person name="Delsuc F."/>
            <person name="Lehrach H."/>
            <person name="Reinhardt R."/>
            <person name="Weissenbach J."/>
            <person name="Roy S.W."/>
            <person name="Artiguenave F."/>
            <person name="Postlethwait J.H."/>
            <person name="Manak J.R."/>
            <person name="Thompson E.M."/>
            <person name="Jaillon O."/>
            <person name="Du Pasquier L."/>
            <person name="Boudinot P."/>
            <person name="Liberles D.A."/>
            <person name="Volff J.N."/>
            <person name="Philippe H."/>
            <person name="Lenhard B."/>
            <person name="Roest Crollius H."/>
            <person name="Wincker P."/>
            <person name="Chourrout D."/>
        </authorList>
    </citation>
    <scope>NUCLEOTIDE SEQUENCE [LARGE SCALE GENOMIC DNA]</scope>
</reference>
<evidence type="ECO:0000313" key="1">
    <source>
        <dbReference type="EMBL" id="CBY13153.1"/>
    </source>
</evidence>
<dbReference type="Proteomes" id="UP000001307">
    <property type="component" value="Unassembled WGS sequence"/>
</dbReference>
<name>E4XTU1_OIKDI</name>
<keyword evidence="2" id="KW-1185">Reference proteome</keyword>
<dbReference type="EMBL" id="FN653163">
    <property type="protein sequence ID" value="CBY13153.1"/>
    <property type="molecule type" value="Genomic_DNA"/>
</dbReference>
<accession>E4XTU1</accession>
<sequence>MALPPTFPSEEIRKQAMFPTTLNFEQDQHVPVQKAYDPILDPSYRLVKNWAQNYEFGLNKTSIVPLSQKVWMLFRTVNSEPAAMTYWSLVPHRDPSLQLWLARDFQLTAFTLVRAADEKLSFPLEKEQTMYFLVHRETTVPTLAKAAKDVVRMMTGTTRKLTVTSPVNEKGDTLTNKLFPQQLLPRDVNLKKFVMEIIEQPDVRAATKLQIPRVGKLEPDLGKDKTEVAAAWAKLALAVRDNGARFWHKGRLATMLSDEYWTYAVAQVAATMTEQKLKTMLFPAPVTQWWFQKLISWTLMDIMAVTEASKQTNDPSGIETVYEAWKRIPRTLSRESRRKAVFIRLKLGIPPFTAGQPEQAALLIAKMTFWVGRYMPKMLLLLNGDEPLGLDAALHPFWARKLRNDLASLWPKHSTVAPSGKKGQIRINRNFPSFARETSTGRAKYVFDEEHKSLTKLNMVLKDILEEKADLQGTTTDTILTWLQNIVRYREELCVPQLVSLSLASTLQNLSIKPVTNEDRWLLNMTFANAEANATMDAHPWFKLIKHVALPEQMSDLAWRIPEKYWISPVPEIENSSIRKFKYMANKVTKVVTLALYFAQHVRDKLMDPKVQEILEFASLLSAERPFQQLKVVAYAEAGNLSLTTAEFFLNPLARWTHLSETTKNKGILATDEPVENKALVVWAHACISDEKQVVFDMSEIDKKWTKPSSAADDDENTNRALLNKRFLDLNVQSGSAWQMTIRKMKWTAMKLGLYLVILATSEHAEAAVIKLATDQNELEPSCLEKTRKSMRDSLSELVAGSGHIPSSEDQKGVIMPPLVSLVEENADLGTFFWRRTVMKDRLGRQTHALIHRQTLAVAPGQIPHLRDLKDWGRSFIGSRSCSRTEKARAERIIMRFEQELQTGGVTRAVMAILATFSADPRTMVRPTWLESLSILGLGTKPTYGSFNTGPLMPASL</sequence>